<reference evidence="1 2" key="1">
    <citation type="submission" date="2014-04" db="EMBL/GenBank/DDBJ databases">
        <authorList>
            <consortium name="DOE Joint Genome Institute"/>
            <person name="Kuo A."/>
            <person name="Kohler A."/>
            <person name="Jargeat P."/>
            <person name="Nagy L.G."/>
            <person name="Floudas D."/>
            <person name="Copeland A."/>
            <person name="Barry K.W."/>
            <person name="Cichocki N."/>
            <person name="Veneault-Fourrey C."/>
            <person name="LaButti K."/>
            <person name="Lindquist E.A."/>
            <person name="Lipzen A."/>
            <person name="Lundell T."/>
            <person name="Morin E."/>
            <person name="Murat C."/>
            <person name="Sun H."/>
            <person name="Tunlid A."/>
            <person name="Henrissat B."/>
            <person name="Grigoriev I.V."/>
            <person name="Hibbett D.S."/>
            <person name="Martin F."/>
            <person name="Nordberg H.P."/>
            <person name="Cantor M.N."/>
            <person name="Hua S.X."/>
        </authorList>
    </citation>
    <scope>NUCLEOTIDE SEQUENCE [LARGE SCALE GENOMIC DNA]</scope>
    <source>
        <strain evidence="1 2">Ve08.2h10</strain>
    </source>
</reference>
<keyword evidence="2" id="KW-1185">Reference proteome</keyword>
<reference evidence="2" key="2">
    <citation type="submission" date="2015-01" db="EMBL/GenBank/DDBJ databases">
        <title>Evolutionary Origins and Diversification of the Mycorrhizal Mutualists.</title>
        <authorList>
            <consortium name="DOE Joint Genome Institute"/>
            <consortium name="Mycorrhizal Genomics Consortium"/>
            <person name="Kohler A."/>
            <person name="Kuo A."/>
            <person name="Nagy L.G."/>
            <person name="Floudas D."/>
            <person name="Copeland A."/>
            <person name="Barry K.W."/>
            <person name="Cichocki N."/>
            <person name="Veneault-Fourrey C."/>
            <person name="LaButti K."/>
            <person name="Lindquist E.A."/>
            <person name="Lipzen A."/>
            <person name="Lundell T."/>
            <person name="Morin E."/>
            <person name="Murat C."/>
            <person name="Riley R."/>
            <person name="Ohm R."/>
            <person name="Sun H."/>
            <person name="Tunlid A."/>
            <person name="Henrissat B."/>
            <person name="Grigoriev I.V."/>
            <person name="Hibbett D.S."/>
            <person name="Martin F."/>
        </authorList>
    </citation>
    <scope>NUCLEOTIDE SEQUENCE [LARGE SCALE GENOMIC DNA]</scope>
    <source>
        <strain evidence="2">Ve08.2h10</strain>
    </source>
</reference>
<organism evidence="1 2">
    <name type="scientific">Paxillus rubicundulus Ve08.2h10</name>
    <dbReference type="NCBI Taxonomy" id="930991"/>
    <lineage>
        <taxon>Eukaryota</taxon>
        <taxon>Fungi</taxon>
        <taxon>Dikarya</taxon>
        <taxon>Basidiomycota</taxon>
        <taxon>Agaricomycotina</taxon>
        <taxon>Agaricomycetes</taxon>
        <taxon>Agaricomycetidae</taxon>
        <taxon>Boletales</taxon>
        <taxon>Paxilineae</taxon>
        <taxon>Paxillaceae</taxon>
        <taxon>Paxillus</taxon>
    </lineage>
</organism>
<evidence type="ECO:0000313" key="1">
    <source>
        <dbReference type="EMBL" id="KIK80635.1"/>
    </source>
</evidence>
<dbReference type="Proteomes" id="UP000054538">
    <property type="component" value="Unassembled WGS sequence"/>
</dbReference>
<dbReference type="AlphaFoldDB" id="A0A0D0DP69"/>
<sequence length="84" mass="9249">MAANLQTLLMRSKPVLVQSHEVPGKTEGGLGGSHASVVKVFERTGCNLLLRHKSFVLTIDYDVDIKSTASRITRQTVRISQWLG</sequence>
<dbReference type="InParanoid" id="A0A0D0DP69"/>
<dbReference type="EMBL" id="KN825970">
    <property type="protein sequence ID" value="KIK80635.1"/>
    <property type="molecule type" value="Genomic_DNA"/>
</dbReference>
<accession>A0A0D0DP69</accession>
<proteinExistence type="predicted"/>
<gene>
    <name evidence="1" type="ORF">PAXRUDRAFT_833412</name>
</gene>
<evidence type="ECO:0000313" key="2">
    <source>
        <dbReference type="Proteomes" id="UP000054538"/>
    </source>
</evidence>
<protein>
    <submittedName>
        <fullName evidence="1">Uncharacterized protein</fullName>
    </submittedName>
</protein>
<dbReference type="HOGENOM" id="CLU_2528121_0_0_1"/>
<name>A0A0D0DP69_9AGAM</name>